<dbReference type="Pfam" id="PF02518">
    <property type="entry name" value="HATPase_c"/>
    <property type="match status" value="1"/>
</dbReference>
<dbReference type="RefSeq" id="WP_119851988.1">
    <property type="nucleotide sequence ID" value="NZ_QYSE01000001.1"/>
</dbReference>
<dbReference type="AlphaFoldDB" id="A0A3A3ERZ7"/>
<evidence type="ECO:0000256" key="4">
    <source>
        <dbReference type="ARBA" id="ARBA00022679"/>
    </source>
</evidence>
<dbReference type="InterPro" id="IPR003661">
    <property type="entry name" value="HisK_dim/P_dom"/>
</dbReference>
<evidence type="ECO:0000256" key="6">
    <source>
        <dbReference type="ARBA" id="ARBA00023012"/>
    </source>
</evidence>
<evidence type="ECO:0000256" key="1">
    <source>
        <dbReference type="ARBA" id="ARBA00000085"/>
    </source>
</evidence>
<comment type="catalytic activity">
    <reaction evidence="1">
        <text>ATP + protein L-histidine = ADP + protein N-phospho-L-histidine.</text>
        <dbReference type="EC" id="2.7.13.3"/>
    </reaction>
</comment>
<evidence type="ECO:0000256" key="5">
    <source>
        <dbReference type="ARBA" id="ARBA00022777"/>
    </source>
</evidence>
<dbReference type="SMART" id="SM00028">
    <property type="entry name" value="TPR"/>
    <property type="match status" value="4"/>
</dbReference>
<evidence type="ECO:0000256" key="7">
    <source>
        <dbReference type="SAM" id="Coils"/>
    </source>
</evidence>
<dbReference type="Gene3D" id="1.10.287.130">
    <property type="match status" value="1"/>
</dbReference>
<organism evidence="11 12">
    <name type="scientific">Pseudoalteromonas gelatinilytica</name>
    <dbReference type="NCBI Taxonomy" id="1703256"/>
    <lineage>
        <taxon>Bacteria</taxon>
        <taxon>Pseudomonadati</taxon>
        <taxon>Pseudomonadota</taxon>
        <taxon>Gammaproteobacteria</taxon>
        <taxon>Alteromonadales</taxon>
        <taxon>Pseudoalteromonadaceae</taxon>
        <taxon>Pseudoalteromonas</taxon>
    </lineage>
</organism>
<dbReference type="PRINTS" id="PR00344">
    <property type="entry name" value="BCTRLSENSOR"/>
</dbReference>
<dbReference type="CDD" id="cd00082">
    <property type="entry name" value="HisKA"/>
    <property type="match status" value="1"/>
</dbReference>
<dbReference type="SUPFAM" id="SSF48452">
    <property type="entry name" value="TPR-like"/>
    <property type="match status" value="1"/>
</dbReference>
<feature type="coiled-coil region" evidence="7">
    <location>
        <begin position="356"/>
        <end position="416"/>
    </location>
</feature>
<keyword evidence="9" id="KW-0732">Signal</keyword>
<dbReference type="EC" id="2.7.13.3" evidence="2"/>
<keyword evidence="6" id="KW-0902">Two-component regulatory system</keyword>
<dbReference type="SMART" id="SM00388">
    <property type="entry name" value="HisKA"/>
    <property type="match status" value="1"/>
</dbReference>
<keyword evidence="8" id="KW-1133">Transmembrane helix</keyword>
<keyword evidence="3" id="KW-0597">Phosphoprotein</keyword>
<dbReference type="InterPro" id="IPR050736">
    <property type="entry name" value="Sensor_HK_Regulatory"/>
</dbReference>
<dbReference type="Pfam" id="PF00512">
    <property type="entry name" value="HisKA"/>
    <property type="match status" value="1"/>
</dbReference>
<dbReference type="Proteomes" id="UP000265938">
    <property type="component" value="Unassembled WGS sequence"/>
</dbReference>
<keyword evidence="8" id="KW-0472">Membrane</keyword>
<dbReference type="GO" id="GO:0000155">
    <property type="term" value="F:phosphorelay sensor kinase activity"/>
    <property type="evidence" value="ECO:0007669"/>
    <property type="project" value="InterPro"/>
</dbReference>
<dbReference type="InterPro" id="IPR019734">
    <property type="entry name" value="TPR_rpt"/>
</dbReference>
<feature type="domain" description="Histidine kinase" evidence="10">
    <location>
        <begin position="463"/>
        <end position="679"/>
    </location>
</feature>
<dbReference type="SMART" id="SM00387">
    <property type="entry name" value="HATPase_c"/>
    <property type="match status" value="1"/>
</dbReference>
<evidence type="ECO:0000256" key="3">
    <source>
        <dbReference type="ARBA" id="ARBA00022553"/>
    </source>
</evidence>
<keyword evidence="8" id="KW-0812">Transmembrane</keyword>
<feature type="transmembrane region" description="Helical" evidence="8">
    <location>
        <begin position="417"/>
        <end position="438"/>
    </location>
</feature>
<evidence type="ECO:0000256" key="8">
    <source>
        <dbReference type="SAM" id="Phobius"/>
    </source>
</evidence>
<dbReference type="PANTHER" id="PTHR43711">
    <property type="entry name" value="TWO-COMPONENT HISTIDINE KINASE"/>
    <property type="match status" value="1"/>
</dbReference>
<gene>
    <name evidence="11" type="ORF">D4741_03130</name>
</gene>
<dbReference type="InterPro" id="IPR004358">
    <property type="entry name" value="Sig_transdc_His_kin-like_C"/>
</dbReference>
<dbReference type="Gene3D" id="3.30.565.10">
    <property type="entry name" value="Histidine kinase-like ATPase, C-terminal domain"/>
    <property type="match status" value="1"/>
</dbReference>
<evidence type="ECO:0000313" key="11">
    <source>
        <dbReference type="EMBL" id="RJF37094.1"/>
    </source>
</evidence>
<keyword evidence="4" id="KW-0808">Transferase</keyword>
<dbReference type="PROSITE" id="PS50109">
    <property type="entry name" value="HIS_KIN"/>
    <property type="match status" value="1"/>
</dbReference>
<feature type="signal peptide" evidence="9">
    <location>
        <begin position="1"/>
        <end position="18"/>
    </location>
</feature>
<name>A0A3A3ERZ7_9GAMM</name>
<dbReference type="InterPro" id="IPR003594">
    <property type="entry name" value="HATPase_dom"/>
</dbReference>
<dbReference type="Gene3D" id="1.25.40.10">
    <property type="entry name" value="Tetratricopeptide repeat domain"/>
    <property type="match status" value="2"/>
</dbReference>
<comment type="caution">
    <text evidence="11">The sequence shown here is derived from an EMBL/GenBank/DDBJ whole genome shotgun (WGS) entry which is preliminary data.</text>
</comment>
<dbReference type="PROSITE" id="PS51257">
    <property type="entry name" value="PROKAR_LIPOPROTEIN"/>
    <property type="match status" value="1"/>
</dbReference>
<evidence type="ECO:0000256" key="2">
    <source>
        <dbReference type="ARBA" id="ARBA00012438"/>
    </source>
</evidence>
<dbReference type="InterPro" id="IPR005467">
    <property type="entry name" value="His_kinase_dom"/>
</dbReference>
<evidence type="ECO:0000256" key="9">
    <source>
        <dbReference type="SAM" id="SignalP"/>
    </source>
</evidence>
<dbReference type="InterPro" id="IPR036890">
    <property type="entry name" value="HATPase_C_sf"/>
</dbReference>
<sequence>MKYSLLIAAYFLSFSCVATSLPSSLLNQVTDLENQGKLSEALTILEQYKDKNSTTSGPDVAMAQAPLLRKQGHYNEAIEFLLPLQKLASLSKKDQYHIQKELGINYRRQVKTIEAKNHYMAALALANELEDTNLQAQSHSNLGSLYDTLNDLEQSMHHQVKAQGLLENSDNYELVATNFYNLANLAQRLDDLSQSEYFYKKALEFDIKTKNQMNIADTSLQLAKLVYKRGDLEQALPLLNNAYTRLADVKAYENMATAKHTLMQLYLKIDNQHMALSSAESGLNAALKSGSTLSQLYSYFNLIELHLSLKNPELIGLYLSRTKELLVGIDNRLLNQKQHGYTAIYAELIGDYKLAAEQLKLENKLAESLFEEHLNQAVEKNKKQLTAIEQQQRIDDEIQKNKLATAQMNNQRLEKQIWLLTAGIVLLFSTLALVLYYFKHRKALFKAKLYQYNLIEKDKMLADISHELRTPLSVLKLHIEALELDIQENRDLAYSKINGKIAQLNNLISDVYQLSQAENKTLTLNLQQYNAAQIFAEYEQDMRRYVCSHQLTFFADIVIARDVAITVDKQKLDQILNNIFTNACLYTDSPGHVRLKVRANKQELFIQVDDTSPGVGKAHIGKLFDRLYRVEESRSRASGGSGLGLSICQSFVELMSGNINALPGKSGGLCIRILLPLSNN</sequence>
<evidence type="ECO:0000313" key="12">
    <source>
        <dbReference type="Proteomes" id="UP000265938"/>
    </source>
</evidence>
<feature type="chain" id="PRO_5017363327" description="histidine kinase" evidence="9">
    <location>
        <begin position="19"/>
        <end position="680"/>
    </location>
</feature>
<keyword evidence="7" id="KW-0175">Coiled coil</keyword>
<dbReference type="SUPFAM" id="SSF55874">
    <property type="entry name" value="ATPase domain of HSP90 chaperone/DNA topoisomerase II/histidine kinase"/>
    <property type="match status" value="1"/>
</dbReference>
<keyword evidence="5 11" id="KW-0418">Kinase</keyword>
<dbReference type="InterPro" id="IPR011990">
    <property type="entry name" value="TPR-like_helical_dom_sf"/>
</dbReference>
<evidence type="ECO:0000259" key="10">
    <source>
        <dbReference type="PROSITE" id="PS50109"/>
    </source>
</evidence>
<accession>A0A3A3ERZ7</accession>
<reference evidence="11 12" key="1">
    <citation type="submission" date="2018-09" db="EMBL/GenBank/DDBJ databases">
        <title>Identification of marine bacteria producing industrial enzymes.</title>
        <authorList>
            <person name="Cheng T.H."/>
            <person name="Saidin J."/>
            <person name="Muhd D.D."/>
            <person name="Isa M.N.M."/>
            <person name="Bakar M.F.A."/>
            <person name="Ismail N."/>
        </authorList>
    </citation>
    <scope>NUCLEOTIDE SEQUENCE [LARGE SCALE GENOMIC DNA]</scope>
    <source>
        <strain evidence="11 12">MNAD 1.6</strain>
    </source>
</reference>
<dbReference type="EMBL" id="QYSE01000001">
    <property type="protein sequence ID" value="RJF37094.1"/>
    <property type="molecule type" value="Genomic_DNA"/>
</dbReference>
<proteinExistence type="predicted"/>
<dbReference type="PANTHER" id="PTHR43711:SF26">
    <property type="entry name" value="SENSOR HISTIDINE KINASE RCSC"/>
    <property type="match status" value="1"/>
</dbReference>
<protein>
    <recommendedName>
        <fullName evidence="2">histidine kinase</fullName>
        <ecNumber evidence="2">2.7.13.3</ecNumber>
    </recommendedName>
</protein>
<dbReference type="SUPFAM" id="SSF47384">
    <property type="entry name" value="Homodimeric domain of signal transducing histidine kinase"/>
    <property type="match status" value="1"/>
</dbReference>
<dbReference type="InterPro" id="IPR036097">
    <property type="entry name" value="HisK_dim/P_sf"/>
</dbReference>